<evidence type="ECO:0000313" key="2">
    <source>
        <dbReference type="EMBL" id="GJC79146.1"/>
    </source>
</evidence>
<feature type="compositionally biased region" description="Gly residues" evidence="1">
    <location>
        <begin position="106"/>
        <end position="121"/>
    </location>
</feature>
<protein>
    <submittedName>
        <fullName evidence="2">Uncharacterized protein</fullName>
    </submittedName>
</protein>
<feature type="compositionally biased region" description="Low complexity" evidence="1">
    <location>
        <begin position="84"/>
        <end position="99"/>
    </location>
</feature>
<sequence length="258" mass="28009">MDRPALQLQELQELQKQHVQQMQEGLQQQQQDGGLASEGAEPTPKHGGERGLREFNYNGRVRNSERASERASSGVLGQQHPHRSSFSLYSNYSSYSSSSDGRGGRDQNGGGGGGGGGGVGRGIPPPRPPRSPLPPLPPPLPHIQQPPRQRSMEVPPAPGTAGTVNTVGTEATAVAGTESVQQVRQPPPPPPTYGPPHDPYNRVRFADEERYRQEEASRGRSAQQIDMAQITGGHSARALWVFACCAFFCYRCFMDEDF</sequence>
<reference evidence="2 3" key="1">
    <citation type="submission" date="2021-07" db="EMBL/GenBank/DDBJ databases">
        <title>Genome data of Colletotrichum spaethianum.</title>
        <authorList>
            <person name="Utami Y.D."/>
            <person name="Hiruma K."/>
        </authorList>
    </citation>
    <scope>NUCLEOTIDE SEQUENCE [LARGE SCALE GENOMIC DNA]</scope>
    <source>
        <strain evidence="2 3">MAFF 242679</strain>
    </source>
</reference>
<dbReference type="EMBL" id="BPPX01000003">
    <property type="protein sequence ID" value="GJC79146.1"/>
    <property type="molecule type" value="Genomic_DNA"/>
</dbReference>
<feature type="compositionally biased region" description="Basic and acidic residues" evidence="1">
    <location>
        <begin position="43"/>
        <end position="53"/>
    </location>
</feature>
<name>A0AA37GEV5_9PEZI</name>
<organism evidence="2 3">
    <name type="scientific">Colletotrichum liriopes</name>
    <dbReference type="NCBI Taxonomy" id="708192"/>
    <lineage>
        <taxon>Eukaryota</taxon>
        <taxon>Fungi</taxon>
        <taxon>Dikarya</taxon>
        <taxon>Ascomycota</taxon>
        <taxon>Pezizomycotina</taxon>
        <taxon>Sordariomycetes</taxon>
        <taxon>Hypocreomycetidae</taxon>
        <taxon>Glomerellales</taxon>
        <taxon>Glomerellaceae</taxon>
        <taxon>Colletotrichum</taxon>
        <taxon>Colletotrichum spaethianum species complex</taxon>
    </lineage>
</organism>
<feature type="region of interest" description="Disordered" evidence="1">
    <location>
        <begin position="15"/>
        <end position="201"/>
    </location>
</feature>
<accession>A0AA37GEV5</accession>
<keyword evidence="3" id="KW-1185">Reference proteome</keyword>
<proteinExistence type="predicted"/>
<evidence type="ECO:0000256" key="1">
    <source>
        <dbReference type="SAM" id="MobiDB-lite"/>
    </source>
</evidence>
<gene>
    <name evidence="2" type="ORF">ColLi_01984</name>
</gene>
<feature type="compositionally biased region" description="Pro residues" evidence="1">
    <location>
        <begin position="185"/>
        <end position="198"/>
    </location>
</feature>
<dbReference type="AlphaFoldDB" id="A0AA37GEV5"/>
<feature type="compositionally biased region" description="Pro residues" evidence="1">
    <location>
        <begin position="123"/>
        <end position="141"/>
    </location>
</feature>
<feature type="compositionally biased region" description="Low complexity" evidence="1">
    <location>
        <begin position="159"/>
        <end position="180"/>
    </location>
</feature>
<dbReference type="Proteomes" id="UP001055172">
    <property type="component" value="Unassembled WGS sequence"/>
</dbReference>
<comment type="caution">
    <text evidence="2">The sequence shown here is derived from an EMBL/GenBank/DDBJ whole genome shotgun (WGS) entry which is preliminary data.</text>
</comment>
<feature type="compositionally biased region" description="Low complexity" evidence="1">
    <location>
        <begin position="15"/>
        <end position="31"/>
    </location>
</feature>
<evidence type="ECO:0000313" key="3">
    <source>
        <dbReference type="Proteomes" id="UP001055172"/>
    </source>
</evidence>